<feature type="compositionally biased region" description="Basic and acidic residues" evidence="1">
    <location>
        <begin position="1"/>
        <end position="21"/>
    </location>
</feature>
<dbReference type="EMBL" id="LNJQ01000001">
    <property type="protein sequence ID" value="KWZ43524.1"/>
    <property type="molecule type" value="Genomic_DNA"/>
</dbReference>
<sequence length="90" mass="9034">MSRRGPGERRLAAADEARARSGGEPAEAGGAGDSDIRAASPERGYSRIFRGDGRGCAPIEANPTHQSVQTGDAGRTSAAHCGSGRAPSAG</sequence>
<name>A0ABR5TEV7_9BURK</name>
<proteinExistence type="predicted"/>
<evidence type="ECO:0000313" key="2">
    <source>
        <dbReference type="EMBL" id="KWZ43524.1"/>
    </source>
</evidence>
<protein>
    <submittedName>
        <fullName evidence="2">Uncharacterized protein</fullName>
    </submittedName>
</protein>
<accession>A0ABR5TEV7</accession>
<dbReference type="Proteomes" id="UP000070255">
    <property type="component" value="Unassembled WGS sequence"/>
</dbReference>
<evidence type="ECO:0000313" key="3">
    <source>
        <dbReference type="Proteomes" id="UP000070255"/>
    </source>
</evidence>
<keyword evidence="3" id="KW-1185">Reference proteome</keyword>
<feature type="region of interest" description="Disordered" evidence="1">
    <location>
        <begin position="1"/>
        <end position="90"/>
    </location>
</feature>
<comment type="caution">
    <text evidence="2">The sequence shown here is derived from an EMBL/GenBank/DDBJ whole genome shotgun (WGS) entry which is preliminary data.</text>
</comment>
<reference evidence="2 3" key="1">
    <citation type="submission" date="2015-11" db="EMBL/GenBank/DDBJ databases">
        <authorList>
            <person name="Sahl J."/>
            <person name="Wagner D."/>
            <person name="Keim P."/>
        </authorList>
    </citation>
    <scope>NUCLEOTIDE SEQUENCE [LARGE SCALE GENOMIC DNA]</scope>
    <source>
        <strain evidence="2 3">BDU18</strain>
    </source>
</reference>
<evidence type="ECO:0000256" key="1">
    <source>
        <dbReference type="SAM" id="MobiDB-lite"/>
    </source>
</evidence>
<organism evidence="2 3">
    <name type="scientific">Burkholderia savannae</name>
    <dbReference type="NCBI Taxonomy" id="1637837"/>
    <lineage>
        <taxon>Bacteria</taxon>
        <taxon>Pseudomonadati</taxon>
        <taxon>Pseudomonadota</taxon>
        <taxon>Betaproteobacteria</taxon>
        <taxon>Burkholderiales</taxon>
        <taxon>Burkholderiaceae</taxon>
        <taxon>Burkholderia</taxon>
        <taxon>pseudomallei group</taxon>
    </lineage>
</organism>
<gene>
    <name evidence="2" type="ORF">WS72_12110</name>
</gene>